<name>A0ABS9UT00_9BACT</name>
<dbReference type="EMBL" id="JAKZGS010000020">
    <property type="protein sequence ID" value="MCH7399752.1"/>
    <property type="molecule type" value="Genomic_DNA"/>
</dbReference>
<dbReference type="RefSeq" id="WP_241276247.1">
    <property type="nucleotide sequence ID" value="NZ_JAKZGS010000020.1"/>
</dbReference>
<feature type="transmembrane region" description="Helical" evidence="1">
    <location>
        <begin position="54"/>
        <end position="75"/>
    </location>
</feature>
<evidence type="ECO:0000313" key="2">
    <source>
        <dbReference type="EMBL" id="MCH7399752.1"/>
    </source>
</evidence>
<reference evidence="2" key="1">
    <citation type="submission" date="2022-03" db="EMBL/GenBank/DDBJ databases">
        <title>De novo assembled genomes of Belliella spp. (Cyclobacteriaceae) strains.</title>
        <authorList>
            <person name="Szabo A."/>
            <person name="Korponai K."/>
            <person name="Felfoldi T."/>
        </authorList>
    </citation>
    <scope>NUCLEOTIDE SEQUENCE</scope>
    <source>
        <strain evidence="2">DSM 107340</strain>
    </source>
</reference>
<dbReference type="Proteomes" id="UP001165488">
    <property type="component" value="Unassembled WGS sequence"/>
</dbReference>
<keyword evidence="3" id="KW-1185">Reference proteome</keyword>
<evidence type="ECO:0000256" key="1">
    <source>
        <dbReference type="SAM" id="Phobius"/>
    </source>
</evidence>
<proteinExistence type="predicted"/>
<keyword evidence="1" id="KW-0472">Membrane</keyword>
<evidence type="ECO:0000313" key="3">
    <source>
        <dbReference type="Proteomes" id="UP001165488"/>
    </source>
</evidence>
<organism evidence="2 3">
    <name type="scientific">Belliella calami</name>
    <dbReference type="NCBI Taxonomy" id="2923436"/>
    <lineage>
        <taxon>Bacteria</taxon>
        <taxon>Pseudomonadati</taxon>
        <taxon>Bacteroidota</taxon>
        <taxon>Cytophagia</taxon>
        <taxon>Cytophagales</taxon>
        <taxon>Cyclobacteriaceae</taxon>
        <taxon>Belliella</taxon>
    </lineage>
</organism>
<gene>
    <name evidence="2" type="ORF">MM236_17290</name>
</gene>
<keyword evidence="1" id="KW-1133">Transmembrane helix</keyword>
<keyword evidence="1" id="KW-0812">Transmembrane</keyword>
<feature type="transmembrane region" description="Helical" evidence="1">
    <location>
        <begin position="82"/>
        <end position="104"/>
    </location>
</feature>
<comment type="caution">
    <text evidence="2">The sequence shown here is derived from an EMBL/GenBank/DDBJ whole genome shotgun (WGS) entry which is preliminary data.</text>
</comment>
<accession>A0ABS9UT00</accession>
<protein>
    <submittedName>
        <fullName evidence="2">Uncharacterized protein</fullName>
    </submittedName>
</protein>
<sequence>MNKIFFSFAALLASGVFTYSYIREWIGIKFLGEKINLQTGNPEAPYFHASENLYLTNTLIFGLLFLTIFILAVYASWKKKEGLVFLSFVLSMLCIFLTMVNGAIK</sequence>